<feature type="transmembrane region" description="Helical" evidence="7">
    <location>
        <begin position="152"/>
        <end position="173"/>
    </location>
</feature>
<gene>
    <name evidence="9" type="ORF">SAMN05216261_2994</name>
</gene>
<accession>A0A1M6H2B5</accession>
<dbReference type="PANTHER" id="PTHR30443">
    <property type="entry name" value="INNER MEMBRANE PROTEIN"/>
    <property type="match status" value="1"/>
</dbReference>
<dbReference type="InterPro" id="IPR040423">
    <property type="entry name" value="PEA_transferase"/>
</dbReference>
<evidence type="ECO:0000256" key="6">
    <source>
        <dbReference type="ARBA" id="ARBA00023136"/>
    </source>
</evidence>
<evidence type="ECO:0000256" key="7">
    <source>
        <dbReference type="SAM" id="Phobius"/>
    </source>
</evidence>
<evidence type="ECO:0000256" key="1">
    <source>
        <dbReference type="ARBA" id="ARBA00004651"/>
    </source>
</evidence>
<dbReference type="OrthoDB" id="9786870at2"/>
<evidence type="ECO:0000256" key="4">
    <source>
        <dbReference type="ARBA" id="ARBA00022692"/>
    </source>
</evidence>
<protein>
    <submittedName>
        <fullName evidence="9">Heptose-I-phosphate ethanolaminephosphotransferase</fullName>
    </submittedName>
</protein>
<keyword evidence="4 7" id="KW-0812">Transmembrane</keyword>
<evidence type="ECO:0000313" key="9">
    <source>
        <dbReference type="EMBL" id="SHJ16339.1"/>
    </source>
</evidence>
<evidence type="ECO:0000259" key="8">
    <source>
        <dbReference type="Pfam" id="PF00884"/>
    </source>
</evidence>
<dbReference type="Gene3D" id="3.40.720.10">
    <property type="entry name" value="Alkaline Phosphatase, subunit A"/>
    <property type="match status" value="1"/>
</dbReference>
<feature type="transmembrane region" description="Helical" evidence="7">
    <location>
        <begin position="61"/>
        <end position="83"/>
    </location>
</feature>
<dbReference type="InterPro" id="IPR000917">
    <property type="entry name" value="Sulfatase_N"/>
</dbReference>
<dbReference type="GO" id="GO:0009244">
    <property type="term" value="P:lipopolysaccharide core region biosynthetic process"/>
    <property type="evidence" value="ECO:0007669"/>
    <property type="project" value="TreeGrafter"/>
</dbReference>
<feature type="transmembrane region" description="Helical" evidence="7">
    <location>
        <begin position="7"/>
        <end position="30"/>
    </location>
</feature>
<dbReference type="SUPFAM" id="SSF53649">
    <property type="entry name" value="Alkaline phosphatase-like"/>
    <property type="match status" value="1"/>
</dbReference>
<dbReference type="InterPro" id="IPR058130">
    <property type="entry name" value="PEA_transf_C"/>
</dbReference>
<keyword evidence="5 7" id="KW-1133">Transmembrane helix</keyword>
<evidence type="ECO:0000313" key="10">
    <source>
        <dbReference type="Proteomes" id="UP000184396"/>
    </source>
</evidence>
<evidence type="ECO:0000256" key="2">
    <source>
        <dbReference type="ARBA" id="ARBA00022475"/>
    </source>
</evidence>
<keyword evidence="6 7" id="KW-0472">Membrane</keyword>
<dbReference type="GO" id="GO:0005886">
    <property type="term" value="C:plasma membrane"/>
    <property type="evidence" value="ECO:0007669"/>
    <property type="project" value="UniProtKB-SubCell"/>
</dbReference>
<feature type="transmembrane region" description="Helical" evidence="7">
    <location>
        <begin position="110"/>
        <end position="132"/>
    </location>
</feature>
<feature type="transmembrane region" description="Helical" evidence="7">
    <location>
        <begin position="36"/>
        <end position="54"/>
    </location>
</feature>
<dbReference type="Proteomes" id="UP000184396">
    <property type="component" value="Unassembled WGS sequence"/>
</dbReference>
<comment type="subcellular location">
    <subcellularLocation>
        <location evidence="1">Cell membrane</location>
        <topology evidence="1">Multi-pass membrane protein</topology>
    </subcellularLocation>
</comment>
<organism evidence="9 10">
    <name type="scientific">Algibacter luteus</name>
    <dbReference type="NCBI Taxonomy" id="1178825"/>
    <lineage>
        <taxon>Bacteria</taxon>
        <taxon>Pseudomonadati</taxon>
        <taxon>Bacteroidota</taxon>
        <taxon>Flavobacteriia</taxon>
        <taxon>Flavobacteriales</taxon>
        <taxon>Flavobacteriaceae</taxon>
        <taxon>Algibacter</taxon>
    </lineage>
</organism>
<reference evidence="9 10" key="1">
    <citation type="submission" date="2016-11" db="EMBL/GenBank/DDBJ databases">
        <authorList>
            <person name="Jaros S."/>
            <person name="Januszkiewicz K."/>
            <person name="Wedrychowicz H."/>
        </authorList>
    </citation>
    <scope>NUCLEOTIDE SEQUENCE [LARGE SCALE GENOMIC DNA]</scope>
    <source>
        <strain evidence="9 10">CGMCC 1.12213</strain>
    </source>
</reference>
<dbReference type="InterPro" id="IPR017850">
    <property type="entry name" value="Alkaline_phosphatase_core_sf"/>
</dbReference>
<name>A0A1M6H2B5_9FLAO</name>
<proteinExistence type="predicted"/>
<dbReference type="GO" id="GO:0016776">
    <property type="term" value="F:phosphotransferase activity, phosphate group as acceptor"/>
    <property type="evidence" value="ECO:0007669"/>
    <property type="project" value="TreeGrafter"/>
</dbReference>
<evidence type="ECO:0000256" key="3">
    <source>
        <dbReference type="ARBA" id="ARBA00022679"/>
    </source>
</evidence>
<dbReference type="CDD" id="cd16017">
    <property type="entry name" value="LptA"/>
    <property type="match status" value="1"/>
</dbReference>
<keyword evidence="2" id="KW-1003">Cell membrane</keyword>
<dbReference type="Pfam" id="PF00884">
    <property type="entry name" value="Sulfatase"/>
    <property type="match status" value="1"/>
</dbReference>
<dbReference type="EMBL" id="FQYK01000011">
    <property type="protein sequence ID" value="SHJ16339.1"/>
    <property type="molecule type" value="Genomic_DNA"/>
</dbReference>
<sequence>MKKLLKIFYKYGTLIIVAFLFEIISSTITIFSLYNFLENIFFASALICLIYIFQSNKIQTIYFYISFVFFSICLFLETAYYYLFDTYFSSSAIFVTLDSNAEESKEFLNFYIDTPIIVFTLIFGLLVLYLLLKSRNIFENNFVQSKYSKLKILLLFFGIVLFIRQSTVIRFNLPYLILKSGIEYRAESEKLGDYKNNKTGNFNGVSRLSGTNEDEVYVVIIGESTARSHMGIYDYYRETTPKLSSIKNQLVIYNDVISPHVYSVGALTKILTLANYENPERISEGSIIQLINAVGFDTYWLSNQRPIGPFESMITKISLSSKESKFLTTTVAGNSKVLDGELLVEFNKALRYKKQKKVIFLHMMGTHHHYENRYPESFSKFNDEPRTNFKSEESFAKINHYDNTILYNDFIISEVIRKVDSLNKKSFVLYFSDHAEEMYSELDMAGHNEDIYSKQMFDIPFFLWQSQKYKEEKALYFESNRKYMIDDLFHSIADLLHISAKEVETSRSIFSEDFKDRKRIIKDTINYDTFFAP</sequence>
<dbReference type="STRING" id="1178825.SAMN05216261_2994"/>
<dbReference type="eggNOG" id="COG2194">
    <property type="taxonomic scope" value="Bacteria"/>
</dbReference>
<feature type="domain" description="Sulfatase N-terminal" evidence="8">
    <location>
        <begin position="217"/>
        <end position="498"/>
    </location>
</feature>
<dbReference type="PANTHER" id="PTHR30443:SF2">
    <property type="entry name" value="PHOSPHOETHANOLAMINE TRANSFERASE EPTC"/>
    <property type="match status" value="1"/>
</dbReference>
<keyword evidence="10" id="KW-1185">Reference proteome</keyword>
<dbReference type="AlphaFoldDB" id="A0A1M6H2B5"/>
<keyword evidence="3 9" id="KW-0808">Transferase</keyword>
<evidence type="ECO:0000256" key="5">
    <source>
        <dbReference type="ARBA" id="ARBA00022989"/>
    </source>
</evidence>